<comment type="caution">
    <text evidence="2">The sequence shown here is derived from an EMBL/GenBank/DDBJ whole genome shotgun (WGS) entry which is preliminary data.</text>
</comment>
<proteinExistence type="predicted"/>
<accession>A0ABV8K7Z5</accession>
<keyword evidence="3" id="KW-1185">Reference proteome</keyword>
<dbReference type="EMBL" id="JBHSAM010000031">
    <property type="protein sequence ID" value="MFC4102135.1"/>
    <property type="molecule type" value="Genomic_DNA"/>
</dbReference>
<sequence length="113" mass="12921">MRARSYLGLAAMNAVFVYAYVFWTRWAHYAAEGYVPLVLLAAAFCAAVVTPIVVNLWRAVRAGRYWWQALATAAACWLVLIVEPLVMPYYRSWANHEAMMLAMRILAYFNPNL</sequence>
<feature type="transmembrane region" description="Helical" evidence="1">
    <location>
        <begin position="6"/>
        <end position="23"/>
    </location>
</feature>
<dbReference type="RefSeq" id="WP_377720763.1">
    <property type="nucleotide sequence ID" value="NZ_JBHSAM010000031.1"/>
</dbReference>
<keyword evidence="1" id="KW-1133">Transmembrane helix</keyword>
<feature type="transmembrane region" description="Helical" evidence="1">
    <location>
        <begin position="35"/>
        <end position="54"/>
    </location>
</feature>
<dbReference type="Proteomes" id="UP001595715">
    <property type="component" value="Unassembled WGS sequence"/>
</dbReference>
<keyword evidence="1" id="KW-0472">Membrane</keyword>
<evidence type="ECO:0000256" key="1">
    <source>
        <dbReference type="SAM" id="Phobius"/>
    </source>
</evidence>
<evidence type="ECO:0000313" key="2">
    <source>
        <dbReference type="EMBL" id="MFC4102135.1"/>
    </source>
</evidence>
<name>A0ABV8K7Z5_9BACL</name>
<keyword evidence="1" id="KW-0812">Transmembrane</keyword>
<gene>
    <name evidence="2" type="ORF">ACFOZ8_21105</name>
</gene>
<evidence type="ECO:0000313" key="3">
    <source>
        <dbReference type="Proteomes" id="UP001595715"/>
    </source>
</evidence>
<organism evidence="2 3">
    <name type="scientific">Paenibacillus xanthanilyticus</name>
    <dbReference type="NCBI Taxonomy" id="1783531"/>
    <lineage>
        <taxon>Bacteria</taxon>
        <taxon>Bacillati</taxon>
        <taxon>Bacillota</taxon>
        <taxon>Bacilli</taxon>
        <taxon>Bacillales</taxon>
        <taxon>Paenibacillaceae</taxon>
        <taxon>Paenibacillus</taxon>
    </lineage>
</organism>
<reference evidence="3" key="1">
    <citation type="journal article" date="2019" name="Int. J. Syst. Evol. Microbiol.">
        <title>The Global Catalogue of Microorganisms (GCM) 10K type strain sequencing project: providing services to taxonomists for standard genome sequencing and annotation.</title>
        <authorList>
            <consortium name="The Broad Institute Genomics Platform"/>
            <consortium name="The Broad Institute Genome Sequencing Center for Infectious Disease"/>
            <person name="Wu L."/>
            <person name="Ma J."/>
        </authorList>
    </citation>
    <scope>NUCLEOTIDE SEQUENCE [LARGE SCALE GENOMIC DNA]</scope>
    <source>
        <strain evidence="3">IBRC-M 10987</strain>
    </source>
</reference>
<protein>
    <submittedName>
        <fullName evidence="2">Uncharacterized protein</fullName>
    </submittedName>
</protein>
<feature type="transmembrane region" description="Helical" evidence="1">
    <location>
        <begin position="66"/>
        <end position="90"/>
    </location>
</feature>